<keyword evidence="6" id="KW-1185">Reference proteome</keyword>
<dbReference type="AlphaFoldDB" id="A0A8H6PTG3"/>
<proteinExistence type="inferred from homology"/>
<reference evidence="4" key="1">
    <citation type="submission" date="2020-06" db="EMBL/GenBank/DDBJ databases">
        <title>Draft genome sequences of strains closely related to Aspergillus parafelis and Aspergillus hiratsukae.</title>
        <authorList>
            <person name="Dos Santos R.A.C."/>
            <person name="Rivero-Menendez O."/>
            <person name="Steenwyk J.L."/>
            <person name="Mead M.E."/>
            <person name="Goldman G.H."/>
            <person name="Alastruey-Izquierdo A."/>
            <person name="Rokas A."/>
        </authorList>
    </citation>
    <scope>NUCLEOTIDE SEQUENCE</scope>
    <source>
        <strain evidence="4">CNM-CM5623</strain>
        <strain evidence="5">CNM-CM7691</strain>
    </source>
</reference>
<evidence type="ECO:0000256" key="1">
    <source>
        <dbReference type="ARBA" id="ARBA00009083"/>
    </source>
</evidence>
<dbReference type="Pfam" id="PF00253">
    <property type="entry name" value="Ribosomal_S14"/>
    <property type="match status" value="1"/>
</dbReference>
<dbReference type="Proteomes" id="UP000641853">
    <property type="component" value="Unassembled WGS sequence"/>
</dbReference>
<dbReference type="PANTHER" id="PTHR19836:SF19">
    <property type="entry name" value="SMALL RIBOSOMAL SUBUNIT PROTEIN US14M"/>
    <property type="match status" value="1"/>
</dbReference>
<comment type="caution">
    <text evidence="4">The sequence shown here is derived from an EMBL/GenBank/DDBJ whole genome shotgun (WGS) entry which is preliminary data.</text>
</comment>
<dbReference type="GO" id="GO:0015986">
    <property type="term" value="P:proton motive force-driven ATP synthesis"/>
    <property type="evidence" value="ECO:0007669"/>
    <property type="project" value="InterPro"/>
</dbReference>
<dbReference type="SUPFAM" id="SSF57716">
    <property type="entry name" value="Glucocorticoid receptor-like (DNA-binding domain)"/>
    <property type="match status" value="1"/>
</dbReference>
<dbReference type="NCBIfam" id="NF006477">
    <property type="entry name" value="PRK08881.1"/>
    <property type="match status" value="1"/>
</dbReference>
<dbReference type="GO" id="GO:0005763">
    <property type="term" value="C:mitochondrial small ribosomal subunit"/>
    <property type="evidence" value="ECO:0007669"/>
    <property type="project" value="TreeGrafter"/>
</dbReference>
<sequence length="201" mass="22720">MSLLGKKFPAPVAKPMAPFFAAGVVILFGVNSLANALMNSHPGLIPIWKAQFANSAGPFEPLPIAPVLPRPSFDSDESYLLTFIPLFTMSHFRSKRLDLSGFINARVIRDHTKRKVFEQYEPDRQALRYIIRNTTLPQRVRAQAQLQLSQMHAYTRPTQIKNRCVAGGIARSVIRDFRIARYQFRQQALNGELPGVKKASW</sequence>
<dbReference type="GO" id="GO:0045259">
    <property type="term" value="C:proton-transporting ATP synthase complex"/>
    <property type="evidence" value="ECO:0007669"/>
    <property type="project" value="InterPro"/>
</dbReference>
<name>A0A8H6PTG3_9EURO</name>
<evidence type="ECO:0000256" key="2">
    <source>
        <dbReference type="ARBA" id="ARBA00022980"/>
    </source>
</evidence>
<accession>A0A8H6PTG3</accession>
<dbReference type="Proteomes" id="UP000654922">
    <property type="component" value="Unassembled WGS sequence"/>
</dbReference>
<dbReference type="OrthoDB" id="413436at2759"/>
<keyword evidence="2" id="KW-0689">Ribosomal protein</keyword>
<comment type="similarity">
    <text evidence="1">Belongs to the universal ribosomal protein uS14 family.</text>
</comment>
<dbReference type="GO" id="GO:0003735">
    <property type="term" value="F:structural constituent of ribosome"/>
    <property type="evidence" value="ECO:0007669"/>
    <property type="project" value="InterPro"/>
</dbReference>
<organism evidence="4 7">
    <name type="scientific">Aspergillus felis</name>
    <dbReference type="NCBI Taxonomy" id="1287682"/>
    <lineage>
        <taxon>Eukaryota</taxon>
        <taxon>Fungi</taxon>
        <taxon>Dikarya</taxon>
        <taxon>Ascomycota</taxon>
        <taxon>Pezizomycotina</taxon>
        <taxon>Eurotiomycetes</taxon>
        <taxon>Eurotiomycetidae</taxon>
        <taxon>Eurotiales</taxon>
        <taxon>Aspergillaceae</taxon>
        <taxon>Aspergillus</taxon>
        <taxon>Aspergillus subgen. Fumigati</taxon>
    </lineage>
</organism>
<protein>
    <submittedName>
        <fullName evidence="4">Uncharacterized protein</fullName>
    </submittedName>
</protein>
<keyword evidence="3" id="KW-0687">Ribonucleoprotein</keyword>
<dbReference type="Pfam" id="PF04911">
    <property type="entry name" value="ATP-synt_J"/>
    <property type="match status" value="1"/>
</dbReference>
<evidence type="ECO:0000313" key="4">
    <source>
        <dbReference type="EMBL" id="KAF7159999.1"/>
    </source>
</evidence>
<dbReference type="GO" id="GO:0015078">
    <property type="term" value="F:proton transmembrane transporter activity"/>
    <property type="evidence" value="ECO:0007669"/>
    <property type="project" value="InterPro"/>
</dbReference>
<dbReference type="InterPro" id="IPR006995">
    <property type="entry name" value="ATP_synth_F0_jsu"/>
</dbReference>
<dbReference type="EMBL" id="JACBAE010001375">
    <property type="protein sequence ID" value="KAF7159999.1"/>
    <property type="molecule type" value="Genomic_DNA"/>
</dbReference>
<dbReference type="InterPro" id="IPR001209">
    <property type="entry name" value="Ribosomal_uS14"/>
</dbReference>
<gene>
    <name evidence="4" type="ORF">CNMCM5623_005545</name>
    <name evidence="5" type="ORF">CNMCM7691_005021</name>
</gene>
<evidence type="ECO:0000313" key="6">
    <source>
        <dbReference type="Proteomes" id="UP000641853"/>
    </source>
</evidence>
<dbReference type="PANTHER" id="PTHR19836">
    <property type="entry name" value="30S RIBOSOMAL PROTEIN S14"/>
    <property type="match status" value="1"/>
</dbReference>
<evidence type="ECO:0000313" key="7">
    <source>
        <dbReference type="Proteomes" id="UP000654922"/>
    </source>
</evidence>
<evidence type="ECO:0000256" key="3">
    <source>
        <dbReference type="ARBA" id="ARBA00023274"/>
    </source>
</evidence>
<dbReference type="EMBL" id="JACBAG010001901">
    <property type="protein sequence ID" value="KAF7177199.1"/>
    <property type="molecule type" value="Genomic_DNA"/>
</dbReference>
<dbReference type="GO" id="GO:0006412">
    <property type="term" value="P:translation"/>
    <property type="evidence" value="ECO:0007669"/>
    <property type="project" value="InterPro"/>
</dbReference>
<dbReference type="FunFam" id="1.10.287.1480:FF:000001">
    <property type="entry name" value="30S ribosomal protein S14"/>
    <property type="match status" value="1"/>
</dbReference>
<evidence type="ECO:0000313" key="5">
    <source>
        <dbReference type="EMBL" id="KAF7177199.1"/>
    </source>
</evidence>
<dbReference type="Gene3D" id="1.10.287.1480">
    <property type="match status" value="1"/>
</dbReference>